<dbReference type="Proteomes" id="UP001595683">
    <property type="component" value="Unassembled WGS sequence"/>
</dbReference>
<protein>
    <submittedName>
        <fullName evidence="5">Nucleoside hydrolase</fullName>
    </submittedName>
</protein>
<keyword evidence="2" id="KW-0326">Glycosidase</keyword>
<evidence type="ECO:0000313" key="6">
    <source>
        <dbReference type="Proteomes" id="UP001595683"/>
    </source>
</evidence>
<feature type="signal peptide" evidence="3">
    <location>
        <begin position="1"/>
        <end position="29"/>
    </location>
</feature>
<evidence type="ECO:0000313" key="5">
    <source>
        <dbReference type="EMBL" id="MFC3670839.1"/>
    </source>
</evidence>
<keyword evidence="1 5" id="KW-0378">Hydrolase</keyword>
<dbReference type="InterPro" id="IPR036452">
    <property type="entry name" value="Ribo_hydro-like"/>
</dbReference>
<dbReference type="RefSeq" id="WP_191322898.1">
    <property type="nucleotide sequence ID" value="NZ_BMZP01000002.1"/>
</dbReference>
<dbReference type="InterPro" id="IPR023186">
    <property type="entry name" value="IUNH"/>
</dbReference>
<reference evidence="6" key="1">
    <citation type="journal article" date="2019" name="Int. J. Syst. Evol. Microbiol.">
        <title>The Global Catalogue of Microorganisms (GCM) 10K type strain sequencing project: providing services to taxonomists for standard genome sequencing and annotation.</title>
        <authorList>
            <consortium name="The Broad Institute Genomics Platform"/>
            <consortium name="The Broad Institute Genome Sequencing Center for Infectious Disease"/>
            <person name="Wu L."/>
            <person name="Ma J."/>
        </authorList>
    </citation>
    <scope>NUCLEOTIDE SEQUENCE [LARGE SCALE GENOMIC DNA]</scope>
    <source>
        <strain evidence="6">KCTC 42224</strain>
    </source>
</reference>
<evidence type="ECO:0000256" key="1">
    <source>
        <dbReference type="ARBA" id="ARBA00022801"/>
    </source>
</evidence>
<dbReference type="PANTHER" id="PTHR12304">
    <property type="entry name" value="INOSINE-URIDINE PREFERRING NUCLEOSIDE HYDROLASE"/>
    <property type="match status" value="1"/>
</dbReference>
<organism evidence="5 6">
    <name type="scientific">Novosphingobium pokkalii</name>
    <dbReference type="NCBI Taxonomy" id="1770194"/>
    <lineage>
        <taxon>Bacteria</taxon>
        <taxon>Pseudomonadati</taxon>
        <taxon>Pseudomonadota</taxon>
        <taxon>Alphaproteobacteria</taxon>
        <taxon>Sphingomonadales</taxon>
        <taxon>Sphingomonadaceae</taxon>
        <taxon>Novosphingobium</taxon>
    </lineage>
</organism>
<dbReference type="EMBL" id="JBHRYE010000010">
    <property type="protein sequence ID" value="MFC3670839.1"/>
    <property type="molecule type" value="Genomic_DNA"/>
</dbReference>
<keyword evidence="6" id="KW-1185">Reference proteome</keyword>
<sequence>MALTVSLSIRRRLLGLVLNLALGTGPAFAQEPPIPEKVIYDADFGIDDAMALILLARRPDVALLGVTTVFGNAQIADTTRNALFLKDYLGLSAPVARGAAKPLIGPTPPPPAWIHGANGLGNYPVPVPRAALDPRSAPQLIIDLVRAHPGEVTILAVGRLTNLATALALAPDLPHLVKRVVIMGGAFGYNYQGQRSGSNPFSVAEANIGGDPEAADEVINAGWPVTLVPLDVTIRTVMDRAYLAALPGKDGALIRAITRQTYVNAQGSMPVHDSSAVFYALRPSAYTTVEGVVRVEPGTGPAAGITVMAPPGSRDPGFARHGTVHVATGVDAPAVLAFYAQSLRDAGR</sequence>
<evidence type="ECO:0000256" key="2">
    <source>
        <dbReference type="ARBA" id="ARBA00023295"/>
    </source>
</evidence>
<dbReference type="Gene3D" id="3.90.245.10">
    <property type="entry name" value="Ribonucleoside hydrolase-like"/>
    <property type="match status" value="1"/>
</dbReference>
<feature type="chain" id="PRO_5047027924" evidence="3">
    <location>
        <begin position="30"/>
        <end position="348"/>
    </location>
</feature>
<keyword evidence="3" id="KW-0732">Signal</keyword>
<dbReference type="InterPro" id="IPR001910">
    <property type="entry name" value="Inosine/uridine_hydrolase_dom"/>
</dbReference>
<gene>
    <name evidence="5" type="ORF">ACFOOT_05340</name>
</gene>
<dbReference type="Pfam" id="PF01156">
    <property type="entry name" value="IU_nuc_hydro"/>
    <property type="match status" value="1"/>
</dbReference>
<comment type="caution">
    <text evidence="5">The sequence shown here is derived from an EMBL/GenBank/DDBJ whole genome shotgun (WGS) entry which is preliminary data.</text>
</comment>
<dbReference type="SUPFAM" id="SSF53590">
    <property type="entry name" value="Nucleoside hydrolase"/>
    <property type="match status" value="1"/>
</dbReference>
<evidence type="ECO:0000256" key="3">
    <source>
        <dbReference type="SAM" id="SignalP"/>
    </source>
</evidence>
<evidence type="ECO:0000259" key="4">
    <source>
        <dbReference type="Pfam" id="PF01156"/>
    </source>
</evidence>
<name>A0ABV7V0B7_9SPHN</name>
<dbReference type="GO" id="GO:0016787">
    <property type="term" value="F:hydrolase activity"/>
    <property type="evidence" value="ECO:0007669"/>
    <property type="project" value="UniProtKB-KW"/>
</dbReference>
<dbReference type="CDD" id="cd02650">
    <property type="entry name" value="nuc_hydro_CaPnhB"/>
    <property type="match status" value="1"/>
</dbReference>
<accession>A0ABV7V0B7</accession>
<proteinExistence type="predicted"/>
<dbReference type="PANTHER" id="PTHR12304:SF4">
    <property type="entry name" value="URIDINE NUCLEOSIDASE"/>
    <property type="match status" value="1"/>
</dbReference>
<feature type="domain" description="Inosine/uridine-preferring nucleoside hydrolase" evidence="4">
    <location>
        <begin position="38"/>
        <end position="336"/>
    </location>
</feature>